<sequence length="611" mass="69392">MTEPLPPSYQYSPLSEPRNIRVLVLEPASRTTHPIKCSFREISLGRADDDAFRYEALSYTWGAPKGTRPILCMGQTILVTPNCESALVHLRQSFKPRNLWIDAICIDQQSVSEKNQQVPLMGDIYRCASTSILWLGPANNPKFSAALRHAARYGAAGQGVRRAFRTIRPSKSSGEHESQWEARILSVGESEKIVALCANEWFFRMWTIQEFLLSKSAVFMMGNTKCPALSLYTYYRFGKDLVRRTDLEHYRMRNSLLALSPISVEGDAFKGFMSVLVQLVGLNKATDPRDKVYGMIAFLKHKSPGLQLPDVDYTKTMSEVYESFTRGVIAATKSLWPLEILNDIPEQESNGLPSWVLDLRDADRLGPDWSSHFMHPGSSKSQYQNPMDDMETGKLRVRATKIGKVARTSARMPFWDNKSSKVSTKDMDQARLECLSEWTAFATELDTSGNHYQSPYFGHFKDSVSKVEDWMGQQSEAPGTDLHAQALQRFTTALSYLRFWHELDEDKKKAKRKQASKASLYSDDETRTHDRCKLFLMTTGHLGECPGDLQPGDSVYVIEGAKYAFVLRRQSQHRDEFRIVAKAEIWAVTKQDGWSPSEWKDGTEVREIVLV</sequence>
<dbReference type="PANTHER" id="PTHR24148">
    <property type="entry name" value="ANKYRIN REPEAT DOMAIN-CONTAINING PROTEIN 39 HOMOLOG-RELATED"/>
    <property type="match status" value="1"/>
</dbReference>
<evidence type="ECO:0000313" key="2">
    <source>
        <dbReference type="EMBL" id="KAH7129923.1"/>
    </source>
</evidence>
<dbReference type="Pfam" id="PF26639">
    <property type="entry name" value="Het-6_barrel"/>
    <property type="match status" value="1"/>
</dbReference>
<dbReference type="InterPro" id="IPR010730">
    <property type="entry name" value="HET"/>
</dbReference>
<name>A0A9P9E2Y3_9HYPO</name>
<accession>A0A9P9E2Y3</accession>
<evidence type="ECO:0000259" key="1">
    <source>
        <dbReference type="Pfam" id="PF06985"/>
    </source>
</evidence>
<dbReference type="PANTHER" id="PTHR24148:SF64">
    <property type="entry name" value="HETEROKARYON INCOMPATIBILITY DOMAIN-CONTAINING PROTEIN"/>
    <property type="match status" value="1"/>
</dbReference>
<dbReference type="InterPro" id="IPR052895">
    <property type="entry name" value="HetReg/Transcr_Mod"/>
</dbReference>
<gene>
    <name evidence="2" type="ORF">B0J13DRAFT_563543</name>
</gene>
<keyword evidence="3" id="KW-1185">Reference proteome</keyword>
<dbReference type="Pfam" id="PF06985">
    <property type="entry name" value="HET"/>
    <property type="match status" value="1"/>
</dbReference>
<dbReference type="OrthoDB" id="194358at2759"/>
<organism evidence="2 3">
    <name type="scientific">Dactylonectria estremocensis</name>
    <dbReference type="NCBI Taxonomy" id="1079267"/>
    <lineage>
        <taxon>Eukaryota</taxon>
        <taxon>Fungi</taxon>
        <taxon>Dikarya</taxon>
        <taxon>Ascomycota</taxon>
        <taxon>Pezizomycotina</taxon>
        <taxon>Sordariomycetes</taxon>
        <taxon>Hypocreomycetidae</taxon>
        <taxon>Hypocreales</taxon>
        <taxon>Nectriaceae</taxon>
        <taxon>Dactylonectria</taxon>
    </lineage>
</organism>
<reference evidence="2" key="1">
    <citation type="journal article" date="2021" name="Nat. Commun.">
        <title>Genetic determinants of endophytism in the Arabidopsis root mycobiome.</title>
        <authorList>
            <person name="Mesny F."/>
            <person name="Miyauchi S."/>
            <person name="Thiergart T."/>
            <person name="Pickel B."/>
            <person name="Atanasova L."/>
            <person name="Karlsson M."/>
            <person name="Huettel B."/>
            <person name="Barry K.W."/>
            <person name="Haridas S."/>
            <person name="Chen C."/>
            <person name="Bauer D."/>
            <person name="Andreopoulos W."/>
            <person name="Pangilinan J."/>
            <person name="LaButti K."/>
            <person name="Riley R."/>
            <person name="Lipzen A."/>
            <person name="Clum A."/>
            <person name="Drula E."/>
            <person name="Henrissat B."/>
            <person name="Kohler A."/>
            <person name="Grigoriev I.V."/>
            <person name="Martin F.M."/>
            <person name="Hacquard S."/>
        </authorList>
    </citation>
    <scope>NUCLEOTIDE SEQUENCE</scope>
    <source>
        <strain evidence="2">MPI-CAGE-AT-0021</strain>
    </source>
</reference>
<dbReference type="AlphaFoldDB" id="A0A9P9E2Y3"/>
<feature type="domain" description="Heterokaryon incompatibility" evidence="1">
    <location>
        <begin position="54"/>
        <end position="210"/>
    </location>
</feature>
<proteinExistence type="predicted"/>
<comment type="caution">
    <text evidence="2">The sequence shown here is derived from an EMBL/GenBank/DDBJ whole genome shotgun (WGS) entry which is preliminary data.</text>
</comment>
<dbReference type="EMBL" id="JAGMUU010000020">
    <property type="protein sequence ID" value="KAH7129923.1"/>
    <property type="molecule type" value="Genomic_DNA"/>
</dbReference>
<dbReference type="Proteomes" id="UP000717696">
    <property type="component" value="Unassembled WGS sequence"/>
</dbReference>
<protein>
    <submittedName>
        <fullName evidence="2">Heterokaryon incompatibility protein-domain-containing protein</fullName>
    </submittedName>
</protein>
<evidence type="ECO:0000313" key="3">
    <source>
        <dbReference type="Proteomes" id="UP000717696"/>
    </source>
</evidence>